<dbReference type="Pfam" id="PF18322">
    <property type="entry name" value="CLIP_1"/>
    <property type="match status" value="1"/>
</dbReference>
<evidence type="ECO:0000256" key="3">
    <source>
        <dbReference type="ARBA" id="ARBA00023157"/>
    </source>
</evidence>
<protein>
    <recommendedName>
        <fullName evidence="4">Phenoloxidase-activating factor 2</fullName>
    </recommendedName>
    <alternativeName>
        <fullName evidence="5">Prophenoloxidase-activating factor II</fullName>
    </alternativeName>
</protein>
<organism evidence="8">
    <name type="scientific">Melanaphis sacchari</name>
    <dbReference type="NCBI Taxonomy" id="742174"/>
    <lineage>
        <taxon>Eukaryota</taxon>
        <taxon>Metazoa</taxon>
        <taxon>Ecdysozoa</taxon>
        <taxon>Arthropoda</taxon>
        <taxon>Hexapoda</taxon>
        <taxon>Insecta</taxon>
        <taxon>Pterygota</taxon>
        <taxon>Neoptera</taxon>
        <taxon>Paraneoptera</taxon>
        <taxon>Hemiptera</taxon>
        <taxon>Sternorrhyncha</taxon>
        <taxon>Aphidomorpha</taxon>
        <taxon>Aphidoidea</taxon>
        <taxon>Aphididae</taxon>
        <taxon>Aphidini</taxon>
        <taxon>Melanaphis</taxon>
    </lineage>
</organism>
<dbReference type="InterPro" id="IPR043504">
    <property type="entry name" value="Peptidase_S1_PA_chymotrypsin"/>
</dbReference>
<reference evidence="8" key="1">
    <citation type="submission" date="2017-10" db="EMBL/GenBank/DDBJ databases">
        <title>Transcriptome Assembly of Sugarcane Aphid Adults.</title>
        <authorList>
            <person name="Scully E.D."/>
            <person name="Palmer N.A."/>
            <person name="Geib S.M."/>
            <person name="Sarath G."/>
            <person name="Sattler S.E."/>
        </authorList>
    </citation>
    <scope>NUCLEOTIDE SEQUENCE</scope>
    <source>
        <tissue evidence="8">Whole body</tissue>
    </source>
</reference>
<dbReference type="CDD" id="cd00190">
    <property type="entry name" value="Tryp_SPc"/>
    <property type="match status" value="1"/>
</dbReference>
<dbReference type="SUPFAM" id="SSF50494">
    <property type="entry name" value="Trypsin-like serine proteases"/>
    <property type="match status" value="1"/>
</dbReference>
<dbReference type="GO" id="GO:0006508">
    <property type="term" value="P:proteolysis"/>
    <property type="evidence" value="ECO:0007669"/>
    <property type="project" value="InterPro"/>
</dbReference>
<dbReference type="PROSITE" id="PS50240">
    <property type="entry name" value="TRYPSIN_DOM"/>
    <property type="match status" value="1"/>
</dbReference>
<feature type="domain" description="Peptidase S1" evidence="7">
    <location>
        <begin position="129"/>
        <end position="378"/>
    </location>
</feature>
<dbReference type="InterPro" id="IPR001254">
    <property type="entry name" value="Trypsin_dom"/>
</dbReference>
<dbReference type="FunFam" id="2.40.10.10:FF:000038">
    <property type="entry name" value="Serine protease"/>
    <property type="match status" value="1"/>
</dbReference>
<evidence type="ECO:0000313" key="8">
    <source>
        <dbReference type="EMBL" id="MBW17175.1"/>
    </source>
</evidence>
<name>A0A2H8TSH4_9HEMI</name>
<dbReference type="PRINTS" id="PR00722">
    <property type="entry name" value="CHYMOTRYPSIN"/>
</dbReference>
<evidence type="ECO:0000259" key="7">
    <source>
        <dbReference type="PROSITE" id="PS50240"/>
    </source>
</evidence>
<dbReference type="GO" id="GO:0005576">
    <property type="term" value="C:extracellular region"/>
    <property type="evidence" value="ECO:0007669"/>
    <property type="project" value="UniProtKB-SubCell"/>
</dbReference>
<dbReference type="InterPro" id="IPR009003">
    <property type="entry name" value="Peptidase_S1_PA"/>
</dbReference>
<keyword evidence="3" id="KW-1015">Disulfide bond</keyword>
<feature type="signal peptide" evidence="6">
    <location>
        <begin position="1"/>
        <end position="33"/>
    </location>
</feature>
<proteinExistence type="predicted"/>
<dbReference type="PANTHER" id="PTHR24258">
    <property type="entry name" value="SERINE PROTEASE-RELATED"/>
    <property type="match status" value="1"/>
</dbReference>
<accession>A0A2H8TSH4</accession>
<comment type="subcellular location">
    <subcellularLocation>
        <location evidence="1">Secreted</location>
    </subcellularLocation>
</comment>
<dbReference type="GO" id="GO:0004252">
    <property type="term" value="F:serine-type endopeptidase activity"/>
    <property type="evidence" value="ECO:0007669"/>
    <property type="project" value="InterPro"/>
</dbReference>
<dbReference type="AlphaFoldDB" id="A0A2H8TSH4"/>
<evidence type="ECO:0000256" key="1">
    <source>
        <dbReference type="ARBA" id="ARBA00004613"/>
    </source>
</evidence>
<keyword evidence="6" id="KW-0732">Signal</keyword>
<dbReference type="OrthoDB" id="6261922at2759"/>
<dbReference type="InterPro" id="IPR041515">
    <property type="entry name" value="PPAF-2-like_Clip"/>
</dbReference>
<evidence type="ECO:0000256" key="5">
    <source>
        <dbReference type="ARBA" id="ARBA00076468"/>
    </source>
</evidence>
<dbReference type="PANTHER" id="PTHR24258:SF129">
    <property type="entry name" value="LP15124P-RELATED"/>
    <property type="match status" value="1"/>
</dbReference>
<evidence type="ECO:0000256" key="2">
    <source>
        <dbReference type="ARBA" id="ARBA00022525"/>
    </source>
</evidence>
<gene>
    <name evidence="8" type="primary">Sb_14</name>
</gene>
<dbReference type="Pfam" id="PF00089">
    <property type="entry name" value="Trypsin"/>
    <property type="match status" value="1"/>
</dbReference>
<evidence type="ECO:0000256" key="4">
    <source>
        <dbReference type="ARBA" id="ARBA00068096"/>
    </source>
</evidence>
<sequence length="395" mass="43938">MSGPTLKRLSPLPSSALLLVTLLFQVTITTVSGQDDIDRVISEVFPTPPPSPPPSDQCICVPYYLCRNQTINTDGEGLIDIRFKEGPCPDYLKVCCYDPMKSSEITNLSYKEKRTTCGHRNAAGVGFRITGNSHNEAQFGEFPWMMAILKLNPYNQSKTYLCGGSLIHPQVVLTAVHCIHGKDPNDLIIRAGEWDSQTENELLPSQDGQVLKIIKHEKYYGGALYNDVALIIVTQPFLLRENVGTLCLPNQNYVFSKERCYASGWGKNIFGKAGEYQVILKSIDLPIVPRDPCLDLLRKTRLGQNYKLHESFICAGGEIGKDTCQGDGGSPLVCPLDNNPEQYHQAGIVAWGIGCGDETPGIYVDVALFKNWIDEQMARENFDTSYYDPNYIPEN</sequence>
<dbReference type="Gene3D" id="2.40.10.10">
    <property type="entry name" value="Trypsin-like serine proteases"/>
    <property type="match status" value="2"/>
</dbReference>
<evidence type="ECO:0000256" key="6">
    <source>
        <dbReference type="SAM" id="SignalP"/>
    </source>
</evidence>
<dbReference type="SMART" id="SM00020">
    <property type="entry name" value="Tryp_SPc"/>
    <property type="match status" value="1"/>
</dbReference>
<dbReference type="EMBL" id="GFXV01005370">
    <property type="protein sequence ID" value="MBW17175.1"/>
    <property type="molecule type" value="Transcribed_RNA"/>
</dbReference>
<dbReference type="InterPro" id="IPR001314">
    <property type="entry name" value="Peptidase_S1A"/>
</dbReference>
<feature type="chain" id="PRO_5014130434" description="Phenoloxidase-activating factor 2" evidence="6">
    <location>
        <begin position="34"/>
        <end position="395"/>
    </location>
</feature>
<keyword evidence="2" id="KW-0964">Secreted</keyword>